<evidence type="ECO:0000313" key="1">
    <source>
        <dbReference type="EMBL" id="KAF9645677.1"/>
    </source>
</evidence>
<gene>
    <name evidence="1" type="ORF">BDM02DRAFT_3119827</name>
</gene>
<organism evidence="1 2">
    <name type="scientific">Thelephora ganbajun</name>
    <name type="common">Ganba fungus</name>
    <dbReference type="NCBI Taxonomy" id="370292"/>
    <lineage>
        <taxon>Eukaryota</taxon>
        <taxon>Fungi</taxon>
        <taxon>Dikarya</taxon>
        <taxon>Basidiomycota</taxon>
        <taxon>Agaricomycotina</taxon>
        <taxon>Agaricomycetes</taxon>
        <taxon>Thelephorales</taxon>
        <taxon>Thelephoraceae</taxon>
        <taxon>Thelephora</taxon>
    </lineage>
</organism>
<proteinExistence type="predicted"/>
<evidence type="ECO:0000313" key="2">
    <source>
        <dbReference type="Proteomes" id="UP000886501"/>
    </source>
</evidence>
<protein>
    <submittedName>
        <fullName evidence="1">Uncharacterized protein</fullName>
    </submittedName>
</protein>
<reference evidence="1" key="1">
    <citation type="submission" date="2019-10" db="EMBL/GenBank/DDBJ databases">
        <authorList>
            <consortium name="DOE Joint Genome Institute"/>
            <person name="Kuo A."/>
            <person name="Miyauchi S."/>
            <person name="Kiss E."/>
            <person name="Drula E."/>
            <person name="Kohler A."/>
            <person name="Sanchez-Garcia M."/>
            <person name="Andreopoulos B."/>
            <person name="Barry K.W."/>
            <person name="Bonito G."/>
            <person name="Buee M."/>
            <person name="Carver A."/>
            <person name="Chen C."/>
            <person name="Cichocki N."/>
            <person name="Clum A."/>
            <person name="Culley D."/>
            <person name="Crous P.W."/>
            <person name="Fauchery L."/>
            <person name="Girlanda M."/>
            <person name="Hayes R."/>
            <person name="Keri Z."/>
            <person name="Labutti K."/>
            <person name="Lipzen A."/>
            <person name="Lombard V."/>
            <person name="Magnuson J."/>
            <person name="Maillard F."/>
            <person name="Morin E."/>
            <person name="Murat C."/>
            <person name="Nolan M."/>
            <person name="Ohm R."/>
            <person name="Pangilinan J."/>
            <person name="Pereira M."/>
            <person name="Perotto S."/>
            <person name="Peter M."/>
            <person name="Riley R."/>
            <person name="Sitrit Y."/>
            <person name="Stielow B."/>
            <person name="Szollosi G."/>
            <person name="Zifcakova L."/>
            <person name="Stursova M."/>
            <person name="Spatafora J.W."/>
            <person name="Tedersoo L."/>
            <person name="Vaario L.-M."/>
            <person name="Yamada A."/>
            <person name="Yan M."/>
            <person name="Wang P."/>
            <person name="Xu J."/>
            <person name="Bruns T."/>
            <person name="Baldrian P."/>
            <person name="Vilgalys R."/>
            <person name="Henrissat B."/>
            <person name="Grigoriev I.V."/>
            <person name="Hibbett D."/>
            <person name="Nagy L.G."/>
            <person name="Martin F.M."/>
        </authorList>
    </citation>
    <scope>NUCLEOTIDE SEQUENCE</scope>
    <source>
        <strain evidence="1">P2</strain>
    </source>
</reference>
<keyword evidence="2" id="KW-1185">Reference proteome</keyword>
<accession>A0ACB6Z819</accession>
<comment type="caution">
    <text evidence="1">The sequence shown here is derived from an EMBL/GenBank/DDBJ whole genome shotgun (WGS) entry which is preliminary data.</text>
</comment>
<sequence>MASPLVRRQISFPPLFSTVTSRTSPPNTTPPPAISTTTTGDDDGSFPSIISDVSSLFGPIFSSRSSLSQSIPSPELTPTLLSSITSSLSTVSSVSPTPTPSLLTGSDGPITVTETTSATAPPSTGTSESKGKSFLENKPLAGTVFGLVGLVVLIIMTTIVVSFMRRRNQRRLLADASNFSFDPKDVEDRMSVEEKNSRSGLVGHSDYTSDNGAAGGFAGLGMGGVSRPGPSHSPPMHAYIPQDYPGYDGVYPVQYHNLSNVPVGHNPTPNPYDMYDPRNGGGYSNGQGQHDPYNLPDSSGDRLPMSDPGPLVPYQLQPGVHPAQGSTFAPLLSKSPPPLNRSPQIPLTTSPPLASLQPPAPSQYNIPRLPTPGALPDSFGRRESVDDEAYGGAFLGHVSPPPGQRTLQVANM</sequence>
<name>A0ACB6Z819_THEGA</name>
<dbReference type="EMBL" id="MU118082">
    <property type="protein sequence ID" value="KAF9645677.1"/>
    <property type="molecule type" value="Genomic_DNA"/>
</dbReference>
<reference evidence="1" key="2">
    <citation type="journal article" date="2020" name="Nat. Commun.">
        <title>Large-scale genome sequencing of mycorrhizal fungi provides insights into the early evolution of symbiotic traits.</title>
        <authorList>
            <person name="Miyauchi S."/>
            <person name="Kiss E."/>
            <person name="Kuo A."/>
            <person name="Drula E."/>
            <person name="Kohler A."/>
            <person name="Sanchez-Garcia M."/>
            <person name="Morin E."/>
            <person name="Andreopoulos B."/>
            <person name="Barry K.W."/>
            <person name="Bonito G."/>
            <person name="Buee M."/>
            <person name="Carver A."/>
            <person name="Chen C."/>
            <person name="Cichocki N."/>
            <person name="Clum A."/>
            <person name="Culley D."/>
            <person name="Crous P.W."/>
            <person name="Fauchery L."/>
            <person name="Girlanda M."/>
            <person name="Hayes R.D."/>
            <person name="Keri Z."/>
            <person name="LaButti K."/>
            <person name="Lipzen A."/>
            <person name="Lombard V."/>
            <person name="Magnuson J."/>
            <person name="Maillard F."/>
            <person name="Murat C."/>
            <person name="Nolan M."/>
            <person name="Ohm R.A."/>
            <person name="Pangilinan J."/>
            <person name="Pereira M.F."/>
            <person name="Perotto S."/>
            <person name="Peter M."/>
            <person name="Pfister S."/>
            <person name="Riley R."/>
            <person name="Sitrit Y."/>
            <person name="Stielow J.B."/>
            <person name="Szollosi G."/>
            <person name="Zifcakova L."/>
            <person name="Stursova M."/>
            <person name="Spatafora J.W."/>
            <person name="Tedersoo L."/>
            <person name="Vaario L.M."/>
            <person name="Yamada A."/>
            <person name="Yan M."/>
            <person name="Wang P."/>
            <person name="Xu J."/>
            <person name="Bruns T."/>
            <person name="Baldrian P."/>
            <person name="Vilgalys R."/>
            <person name="Dunand C."/>
            <person name="Henrissat B."/>
            <person name="Grigoriev I.V."/>
            <person name="Hibbett D."/>
            <person name="Nagy L.G."/>
            <person name="Martin F.M."/>
        </authorList>
    </citation>
    <scope>NUCLEOTIDE SEQUENCE</scope>
    <source>
        <strain evidence="1">P2</strain>
    </source>
</reference>
<dbReference type="Proteomes" id="UP000886501">
    <property type="component" value="Unassembled WGS sequence"/>
</dbReference>